<evidence type="ECO:0000313" key="1">
    <source>
        <dbReference type="EMBL" id="ETO80400.1"/>
    </source>
</evidence>
<proteinExistence type="predicted"/>
<organism evidence="1 2">
    <name type="scientific">Phytophthora nicotianae P1976</name>
    <dbReference type="NCBI Taxonomy" id="1317066"/>
    <lineage>
        <taxon>Eukaryota</taxon>
        <taxon>Sar</taxon>
        <taxon>Stramenopiles</taxon>
        <taxon>Oomycota</taxon>
        <taxon>Peronosporomycetes</taxon>
        <taxon>Peronosporales</taxon>
        <taxon>Peronosporaceae</taxon>
        <taxon>Phytophthora</taxon>
    </lineage>
</organism>
<comment type="caution">
    <text evidence="1">The sequence shown here is derived from an EMBL/GenBank/DDBJ whole genome shotgun (WGS) entry which is preliminary data.</text>
</comment>
<reference evidence="1 2" key="1">
    <citation type="submission" date="2013-11" db="EMBL/GenBank/DDBJ databases">
        <title>The Genome Sequence of Phytophthora parasitica P1976.</title>
        <authorList>
            <consortium name="The Broad Institute Genomics Platform"/>
            <person name="Russ C."/>
            <person name="Tyler B."/>
            <person name="Panabieres F."/>
            <person name="Shan W."/>
            <person name="Tripathy S."/>
            <person name="Grunwald N."/>
            <person name="Machado M."/>
            <person name="Johnson C.S."/>
            <person name="Walker B."/>
            <person name="Young S."/>
            <person name="Zeng Q."/>
            <person name="Gargeya S."/>
            <person name="Fitzgerald M."/>
            <person name="Haas B."/>
            <person name="Abouelleil A."/>
            <person name="Allen A.W."/>
            <person name="Alvarado L."/>
            <person name="Arachchi H.M."/>
            <person name="Berlin A.M."/>
            <person name="Chapman S.B."/>
            <person name="Gainer-Dewar J."/>
            <person name="Goldberg J."/>
            <person name="Griggs A."/>
            <person name="Gujja S."/>
            <person name="Hansen M."/>
            <person name="Howarth C."/>
            <person name="Imamovic A."/>
            <person name="Ireland A."/>
            <person name="Larimer J."/>
            <person name="McCowan C."/>
            <person name="Murphy C."/>
            <person name="Pearson M."/>
            <person name="Poon T.W."/>
            <person name="Priest M."/>
            <person name="Roberts A."/>
            <person name="Saif S."/>
            <person name="Shea T."/>
            <person name="Sisk P."/>
            <person name="Sykes S."/>
            <person name="Wortman J."/>
            <person name="Nusbaum C."/>
            <person name="Birren B."/>
        </authorList>
    </citation>
    <scope>NUCLEOTIDE SEQUENCE [LARGE SCALE GENOMIC DNA]</scope>
    <source>
        <strain evidence="1 2">P1976</strain>
    </source>
</reference>
<evidence type="ECO:0000313" key="2">
    <source>
        <dbReference type="Proteomes" id="UP000028582"/>
    </source>
</evidence>
<dbReference type="EMBL" id="ANJA01000989">
    <property type="protein sequence ID" value="ETO80400.1"/>
    <property type="molecule type" value="Genomic_DNA"/>
</dbReference>
<accession>A0A081AND9</accession>
<protein>
    <submittedName>
        <fullName evidence="1">Uncharacterized protein</fullName>
    </submittedName>
</protein>
<dbReference type="AlphaFoldDB" id="A0A081AND9"/>
<dbReference type="Proteomes" id="UP000028582">
    <property type="component" value="Unassembled WGS sequence"/>
</dbReference>
<gene>
    <name evidence="1" type="ORF">F444_05056</name>
</gene>
<name>A0A081AND9_PHYNI</name>
<sequence length="317" mass="36694">MAGQHVADHSRDYRRLNRQTITSKQALATVIRLQQWKKHNDAKREVKARLQEDERMEEEEYFLSLSKALPVGQVQAAALRNYQAAGKLRWKKLMFQSIAEQQQLDEEMAECTFRPRLVARPRRSVTAISRPSKACRSSCAAAAANSAVSRSQSKQTNGEVFDRLYKPQTNTSTPTHVQSWSGNKSKRISSQVEAAFMARQERDQVDRQRRLSELAAQLHHFPYKPRLSRHSQEICTALLENDTDQHACHHQREHKTLKPKNRVRYSIPPCTSVCSNKHTPDFTHVPFTTLVEELKQQEQRMRGMTKIFKATKETFER</sequence>